<feature type="chain" id="PRO_5010736850" description="Lipoprotein" evidence="2">
    <location>
        <begin position="19"/>
        <end position="180"/>
    </location>
</feature>
<dbReference type="EMBL" id="MLAG01000020">
    <property type="protein sequence ID" value="OOF83022.1"/>
    <property type="molecule type" value="Genomic_DNA"/>
</dbReference>
<keyword evidence="2" id="KW-0732">Signal</keyword>
<dbReference type="PROSITE" id="PS51257">
    <property type="entry name" value="PROKAR_LIPOPROTEIN"/>
    <property type="match status" value="1"/>
</dbReference>
<evidence type="ECO:0000313" key="4">
    <source>
        <dbReference type="Proteomes" id="UP000188573"/>
    </source>
</evidence>
<gene>
    <name evidence="3" type="ORF">BKG92_04415</name>
</gene>
<feature type="region of interest" description="Disordered" evidence="1">
    <location>
        <begin position="25"/>
        <end position="59"/>
    </location>
</feature>
<comment type="caution">
    <text evidence="3">The sequence shown here is derived from an EMBL/GenBank/DDBJ whole genome shotgun (WGS) entry which is preliminary data.</text>
</comment>
<accession>A0A1V3KZB1</accession>
<feature type="signal peptide" evidence="2">
    <location>
        <begin position="1"/>
        <end position="18"/>
    </location>
</feature>
<name>A0A1V3KZB1_9PAST</name>
<dbReference type="Proteomes" id="UP000188573">
    <property type="component" value="Unassembled WGS sequence"/>
</dbReference>
<keyword evidence="4" id="KW-1185">Reference proteome</keyword>
<evidence type="ECO:0008006" key="5">
    <source>
        <dbReference type="Google" id="ProtNLM"/>
    </source>
</evidence>
<feature type="compositionally biased region" description="Basic and acidic residues" evidence="1">
    <location>
        <begin position="50"/>
        <end position="59"/>
    </location>
</feature>
<dbReference type="RefSeq" id="WP_077495958.1">
    <property type="nucleotide sequence ID" value="NZ_MLAG01000020.1"/>
</dbReference>
<evidence type="ECO:0000313" key="3">
    <source>
        <dbReference type="EMBL" id="OOF83022.1"/>
    </source>
</evidence>
<organism evidence="3 4">
    <name type="scientific">Rodentibacter ratti</name>
    <dbReference type="NCBI Taxonomy" id="1906745"/>
    <lineage>
        <taxon>Bacteria</taxon>
        <taxon>Pseudomonadati</taxon>
        <taxon>Pseudomonadota</taxon>
        <taxon>Gammaproteobacteria</taxon>
        <taxon>Pasteurellales</taxon>
        <taxon>Pasteurellaceae</taxon>
        <taxon>Rodentibacter</taxon>
    </lineage>
</organism>
<sequence length="180" mass="20099">MKLSLPIFIGLSVLTLAACDNQEAKAPEKVTALSESKVESIPEKAPVSDTSKDETVSSVVKNEEAKNIAEVKNITEVEKVEQKTVEEVKTAVEKPTVVSNVKKNEMAKKVARHSGKPRTTATNSYLKEQKALLKVLESQYQQIRCTVEAAKLGENSFCRQEERRLFLEIERVKGEIRLNQ</sequence>
<protein>
    <recommendedName>
        <fullName evidence="5">Lipoprotein</fullName>
    </recommendedName>
</protein>
<dbReference type="AlphaFoldDB" id="A0A1V3KZB1"/>
<reference evidence="3 4" key="1">
    <citation type="submission" date="2016-10" db="EMBL/GenBank/DDBJ databases">
        <title>Rodentibacter gen. nov. and new species.</title>
        <authorList>
            <person name="Christensen H."/>
        </authorList>
    </citation>
    <scope>NUCLEOTIDE SEQUENCE [LARGE SCALE GENOMIC DNA]</scope>
    <source>
        <strain evidence="3 4">Ac81</strain>
    </source>
</reference>
<evidence type="ECO:0000256" key="1">
    <source>
        <dbReference type="SAM" id="MobiDB-lite"/>
    </source>
</evidence>
<proteinExistence type="predicted"/>
<evidence type="ECO:0000256" key="2">
    <source>
        <dbReference type="SAM" id="SignalP"/>
    </source>
</evidence>